<name>A0AAD5PC75_9FUNG</name>
<dbReference type="AlphaFoldDB" id="A0AAD5PC75"/>
<keyword evidence="3" id="KW-1185">Reference proteome</keyword>
<reference evidence="2" key="1">
    <citation type="journal article" date="2022" name="IScience">
        <title>Evolution of zygomycete secretomes and the origins of terrestrial fungal ecologies.</title>
        <authorList>
            <person name="Chang Y."/>
            <person name="Wang Y."/>
            <person name="Mondo S."/>
            <person name="Ahrendt S."/>
            <person name="Andreopoulos W."/>
            <person name="Barry K."/>
            <person name="Beard J."/>
            <person name="Benny G.L."/>
            <person name="Blankenship S."/>
            <person name="Bonito G."/>
            <person name="Cuomo C."/>
            <person name="Desiro A."/>
            <person name="Gervers K.A."/>
            <person name="Hundley H."/>
            <person name="Kuo A."/>
            <person name="LaButti K."/>
            <person name="Lang B.F."/>
            <person name="Lipzen A."/>
            <person name="O'Donnell K."/>
            <person name="Pangilinan J."/>
            <person name="Reynolds N."/>
            <person name="Sandor L."/>
            <person name="Smith M.E."/>
            <person name="Tsang A."/>
            <person name="Grigoriev I.V."/>
            <person name="Stajich J.E."/>
            <person name="Spatafora J.W."/>
        </authorList>
    </citation>
    <scope>NUCLEOTIDE SEQUENCE</scope>
    <source>
        <strain evidence="2">RSA 2281</strain>
    </source>
</reference>
<protein>
    <submittedName>
        <fullName evidence="2">Uncharacterized protein</fullName>
    </submittedName>
</protein>
<evidence type="ECO:0000313" key="2">
    <source>
        <dbReference type="EMBL" id="KAI9257252.1"/>
    </source>
</evidence>
<proteinExistence type="predicted"/>
<gene>
    <name evidence="2" type="ORF">BDA99DRAFT_134061</name>
</gene>
<reference evidence="2" key="2">
    <citation type="submission" date="2023-02" db="EMBL/GenBank/DDBJ databases">
        <authorList>
            <consortium name="DOE Joint Genome Institute"/>
            <person name="Mondo S.J."/>
            <person name="Chang Y."/>
            <person name="Wang Y."/>
            <person name="Ahrendt S."/>
            <person name="Andreopoulos W."/>
            <person name="Barry K."/>
            <person name="Beard J."/>
            <person name="Benny G.L."/>
            <person name="Blankenship S."/>
            <person name="Bonito G."/>
            <person name="Cuomo C."/>
            <person name="Desiro A."/>
            <person name="Gervers K.A."/>
            <person name="Hundley H."/>
            <person name="Kuo A."/>
            <person name="LaButti K."/>
            <person name="Lang B.F."/>
            <person name="Lipzen A."/>
            <person name="O'Donnell K."/>
            <person name="Pangilinan J."/>
            <person name="Reynolds N."/>
            <person name="Sandor L."/>
            <person name="Smith M.W."/>
            <person name="Tsang A."/>
            <person name="Grigoriev I.V."/>
            <person name="Stajich J.E."/>
            <person name="Spatafora J.W."/>
        </authorList>
    </citation>
    <scope>NUCLEOTIDE SEQUENCE</scope>
    <source>
        <strain evidence="2">RSA 2281</strain>
    </source>
</reference>
<feature type="region of interest" description="Disordered" evidence="1">
    <location>
        <begin position="159"/>
        <end position="216"/>
    </location>
</feature>
<evidence type="ECO:0000313" key="3">
    <source>
        <dbReference type="Proteomes" id="UP001209540"/>
    </source>
</evidence>
<organism evidence="2 3">
    <name type="scientific">Phascolomyces articulosus</name>
    <dbReference type="NCBI Taxonomy" id="60185"/>
    <lineage>
        <taxon>Eukaryota</taxon>
        <taxon>Fungi</taxon>
        <taxon>Fungi incertae sedis</taxon>
        <taxon>Mucoromycota</taxon>
        <taxon>Mucoromycotina</taxon>
        <taxon>Mucoromycetes</taxon>
        <taxon>Mucorales</taxon>
        <taxon>Lichtheimiaceae</taxon>
        <taxon>Phascolomyces</taxon>
    </lineage>
</organism>
<feature type="compositionally biased region" description="Acidic residues" evidence="1">
    <location>
        <begin position="176"/>
        <end position="186"/>
    </location>
</feature>
<comment type="caution">
    <text evidence="2">The sequence shown here is derived from an EMBL/GenBank/DDBJ whole genome shotgun (WGS) entry which is preliminary data.</text>
</comment>
<sequence length="263" mass="29586">MLLECRREKLQENDKQKSIIPTTTVTTARRGVVPSARFRTMVTTCQTNGSTQQQEEESVVNVEKKIMTDGTQSSTIPCKKPAGITIATQTTITMDDFLQRQHEQRQRQRCTIKAVIQQKVKYVAIPSTPHICFSSRCSNDQCNNTSLDNTVLTQRRPVVIPASSSDDEYPLQPIDSSEESESEDEQIVSYHPQQPIMPGPPRQEFFPPNRNGGENDLELYDDEEFEHQSPIVVVAPGIVLNNASLEHTENNNGAKRPNNGKYI</sequence>
<dbReference type="EMBL" id="JAIXMP010000020">
    <property type="protein sequence ID" value="KAI9257252.1"/>
    <property type="molecule type" value="Genomic_DNA"/>
</dbReference>
<evidence type="ECO:0000256" key="1">
    <source>
        <dbReference type="SAM" id="MobiDB-lite"/>
    </source>
</evidence>
<dbReference type="Proteomes" id="UP001209540">
    <property type="component" value="Unassembled WGS sequence"/>
</dbReference>
<accession>A0AAD5PC75</accession>